<protein>
    <submittedName>
        <fullName evidence="8">Transcriptional regulatory protein TcrA</fullName>
    </submittedName>
</protein>
<name>A0ABX8EL24_9ACTN</name>
<feature type="modified residue" description="4-aspartylphosphate" evidence="6">
    <location>
        <position position="52"/>
    </location>
</feature>
<dbReference type="Gene3D" id="3.40.50.2300">
    <property type="match status" value="1"/>
</dbReference>
<dbReference type="InterPro" id="IPR011006">
    <property type="entry name" value="CheY-like_superfamily"/>
</dbReference>
<dbReference type="CDD" id="cd17546">
    <property type="entry name" value="REC_hyHK_CKI1_RcsC-like"/>
    <property type="match status" value="1"/>
</dbReference>
<evidence type="ECO:0000256" key="5">
    <source>
        <dbReference type="ARBA" id="ARBA00023163"/>
    </source>
</evidence>
<dbReference type="SMART" id="SM00448">
    <property type="entry name" value="REC"/>
    <property type="match status" value="1"/>
</dbReference>
<dbReference type="InterPro" id="IPR039420">
    <property type="entry name" value="WalR-like"/>
</dbReference>
<keyword evidence="3" id="KW-0805">Transcription regulation</keyword>
<dbReference type="PANTHER" id="PTHR48111">
    <property type="entry name" value="REGULATOR OF RPOS"/>
    <property type="match status" value="1"/>
</dbReference>
<feature type="domain" description="Response regulatory" evidence="7">
    <location>
        <begin position="3"/>
        <end position="119"/>
    </location>
</feature>
<proteinExistence type="predicted"/>
<dbReference type="EMBL" id="CP075371">
    <property type="protein sequence ID" value="QVT79763.1"/>
    <property type="molecule type" value="Genomic_DNA"/>
</dbReference>
<dbReference type="InterPro" id="IPR001789">
    <property type="entry name" value="Sig_transdc_resp-reg_receiver"/>
</dbReference>
<reference evidence="8 9" key="1">
    <citation type="submission" date="2021-05" db="EMBL/GenBank/DDBJ databases">
        <title>Complete genome of Nocardioides aquaticus KCTC 9944T isolated from meromictic and hypersaline Ekho Lake, Antarctica.</title>
        <authorList>
            <person name="Hwang K."/>
            <person name="Kim K.M."/>
            <person name="Choe H."/>
        </authorList>
    </citation>
    <scope>NUCLEOTIDE SEQUENCE [LARGE SCALE GENOMIC DNA]</scope>
    <source>
        <strain evidence="8 9">KCTC 9944</strain>
    </source>
</reference>
<dbReference type="PANTHER" id="PTHR48111:SF1">
    <property type="entry name" value="TWO-COMPONENT RESPONSE REGULATOR ORR33"/>
    <property type="match status" value="1"/>
</dbReference>
<evidence type="ECO:0000256" key="2">
    <source>
        <dbReference type="ARBA" id="ARBA00023012"/>
    </source>
</evidence>
<organism evidence="8 9">
    <name type="scientific">Nocardioides aquaticus</name>
    <dbReference type="NCBI Taxonomy" id="160826"/>
    <lineage>
        <taxon>Bacteria</taxon>
        <taxon>Bacillati</taxon>
        <taxon>Actinomycetota</taxon>
        <taxon>Actinomycetes</taxon>
        <taxon>Propionibacteriales</taxon>
        <taxon>Nocardioidaceae</taxon>
        <taxon>Nocardioides</taxon>
    </lineage>
</organism>
<evidence type="ECO:0000313" key="9">
    <source>
        <dbReference type="Proteomes" id="UP000679307"/>
    </source>
</evidence>
<dbReference type="RefSeq" id="WP_214059173.1">
    <property type="nucleotide sequence ID" value="NZ_BAAAHS010000068.1"/>
</dbReference>
<dbReference type="Pfam" id="PF00072">
    <property type="entry name" value="Response_reg"/>
    <property type="match status" value="1"/>
</dbReference>
<dbReference type="PROSITE" id="PS50110">
    <property type="entry name" value="RESPONSE_REGULATORY"/>
    <property type="match status" value="1"/>
</dbReference>
<keyword evidence="9" id="KW-1185">Reference proteome</keyword>
<evidence type="ECO:0000313" key="8">
    <source>
        <dbReference type="EMBL" id="QVT79763.1"/>
    </source>
</evidence>
<evidence type="ECO:0000256" key="3">
    <source>
        <dbReference type="ARBA" id="ARBA00023015"/>
    </source>
</evidence>
<keyword evidence="4" id="KW-0238">DNA-binding</keyword>
<gene>
    <name evidence="8" type="primary">tcrA</name>
    <name evidence="8" type="ORF">ENKNEFLB_02153</name>
</gene>
<evidence type="ECO:0000256" key="1">
    <source>
        <dbReference type="ARBA" id="ARBA00022553"/>
    </source>
</evidence>
<sequence length="137" mass="14569">MASILVADDDPDILFLMALVLSRAGHRVTAVADGQAALRAVELRDFDVVVLDQQMPGLTGLEVIVHSSRLGRPDGPPVLVVSAQHDPSLVVAVTDAGAVDFLGKPFRLAVLQERVARRLPLPDPAHDPDPDAGEDRS</sequence>
<keyword evidence="5" id="KW-0804">Transcription</keyword>
<evidence type="ECO:0000256" key="6">
    <source>
        <dbReference type="PROSITE-ProRule" id="PRU00169"/>
    </source>
</evidence>
<dbReference type="Proteomes" id="UP000679307">
    <property type="component" value="Chromosome"/>
</dbReference>
<evidence type="ECO:0000259" key="7">
    <source>
        <dbReference type="PROSITE" id="PS50110"/>
    </source>
</evidence>
<keyword evidence="1 6" id="KW-0597">Phosphoprotein</keyword>
<dbReference type="SUPFAM" id="SSF52172">
    <property type="entry name" value="CheY-like"/>
    <property type="match status" value="1"/>
</dbReference>
<evidence type="ECO:0000256" key="4">
    <source>
        <dbReference type="ARBA" id="ARBA00023125"/>
    </source>
</evidence>
<accession>A0ABX8EL24</accession>
<keyword evidence="2" id="KW-0902">Two-component regulatory system</keyword>